<reference evidence="2" key="1">
    <citation type="submission" date="2016-11" db="EMBL/GenBank/DDBJ databases">
        <authorList>
            <person name="Varghese N."/>
            <person name="Submissions S."/>
        </authorList>
    </citation>
    <scope>NUCLEOTIDE SEQUENCE [LARGE SCALE GENOMIC DNA]</scope>
    <source>
        <strain evidence="2">DSM 100564</strain>
    </source>
</reference>
<accession>A0A1M6FSL5</accession>
<organism evidence="1 2">
    <name type="scientific">Shimia gijangensis</name>
    <dbReference type="NCBI Taxonomy" id="1470563"/>
    <lineage>
        <taxon>Bacteria</taxon>
        <taxon>Pseudomonadati</taxon>
        <taxon>Pseudomonadota</taxon>
        <taxon>Alphaproteobacteria</taxon>
        <taxon>Rhodobacterales</taxon>
        <taxon>Roseobacteraceae</taxon>
    </lineage>
</organism>
<dbReference type="OrthoDB" id="9805807at2"/>
<sequence>MPENFPIRPQARLHRCCIGAEAQNPMVPSESPVNPIARLTDLAAVSKLAHDAGGGVIRLSIELEDPEDLTADLAGVL</sequence>
<protein>
    <submittedName>
        <fullName evidence="1">Uncharacterized protein</fullName>
    </submittedName>
</protein>
<dbReference type="RefSeq" id="WP_073250245.1">
    <property type="nucleotide sequence ID" value="NZ_FQZQ01000004.1"/>
</dbReference>
<dbReference type="STRING" id="1470563.SAMN05444000_104154"/>
<gene>
    <name evidence="1" type="ORF">SAMN05444000_104154</name>
</gene>
<proteinExistence type="predicted"/>
<dbReference type="Proteomes" id="UP000183982">
    <property type="component" value="Unassembled WGS sequence"/>
</dbReference>
<evidence type="ECO:0000313" key="2">
    <source>
        <dbReference type="Proteomes" id="UP000183982"/>
    </source>
</evidence>
<name>A0A1M6FSL5_9RHOB</name>
<dbReference type="EMBL" id="FQZQ01000004">
    <property type="protein sequence ID" value="SHJ00728.1"/>
    <property type="molecule type" value="Genomic_DNA"/>
</dbReference>
<dbReference type="AlphaFoldDB" id="A0A1M6FSL5"/>
<evidence type="ECO:0000313" key="1">
    <source>
        <dbReference type="EMBL" id="SHJ00728.1"/>
    </source>
</evidence>
<keyword evidence="2" id="KW-1185">Reference proteome</keyword>